<evidence type="ECO:0000256" key="1">
    <source>
        <dbReference type="ARBA" id="ARBA00004123"/>
    </source>
</evidence>
<evidence type="ECO:0000313" key="8">
    <source>
        <dbReference type="Proteomes" id="UP000324705"/>
    </source>
</evidence>
<evidence type="ECO:0000256" key="2">
    <source>
        <dbReference type="ARBA" id="ARBA00023015"/>
    </source>
</evidence>
<gene>
    <name evidence="7" type="ORF">TRITD_7Bv1G015570</name>
</gene>
<dbReference type="GO" id="GO:0005634">
    <property type="term" value="C:nucleus"/>
    <property type="evidence" value="ECO:0007669"/>
    <property type="project" value="UniProtKB-SubCell"/>
</dbReference>
<keyword evidence="4" id="KW-0804">Transcription</keyword>
<dbReference type="GO" id="GO:0000981">
    <property type="term" value="F:DNA-binding transcription factor activity, RNA polymerase II-specific"/>
    <property type="evidence" value="ECO:0007669"/>
    <property type="project" value="InterPro"/>
</dbReference>
<evidence type="ECO:0000313" key="7">
    <source>
        <dbReference type="EMBL" id="VAI83353.1"/>
    </source>
</evidence>
<dbReference type="InterPro" id="IPR036879">
    <property type="entry name" value="TF_MADSbox_sf"/>
</dbReference>
<dbReference type="GO" id="GO:0000978">
    <property type="term" value="F:RNA polymerase II cis-regulatory region sequence-specific DNA binding"/>
    <property type="evidence" value="ECO:0007669"/>
    <property type="project" value="TreeGrafter"/>
</dbReference>
<dbReference type="InterPro" id="IPR002100">
    <property type="entry name" value="TF_MADSbox"/>
</dbReference>
<keyword evidence="3" id="KW-0238">DNA-binding</keyword>
<dbReference type="AlphaFoldDB" id="A0A9R1BX65"/>
<dbReference type="Proteomes" id="UP000324705">
    <property type="component" value="Chromosome 7B"/>
</dbReference>
<dbReference type="InterPro" id="IPR033897">
    <property type="entry name" value="SRF-like_MADS-box"/>
</dbReference>
<accession>A0A9R1BX65</accession>
<dbReference type="PANTHER" id="PTHR11945">
    <property type="entry name" value="MADS BOX PROTEIN"/>
    <property type="match status" value="1"/>
</dbReference>
<dbReference type="OMA" id="GMAANLM"/>
<sequence length="370" mass="40451">MPRKDRRSAIAYINDEKERDVTFFKRRGGLFKSVSELSVVTGARVAVVLETENERMHSFGTPSIDPIADGFLSGAPLAVPLADEATTTRVAQLQSEVARLDMNCMKEYKENQLSIKRMKQIQEQCPGMAANLIFSKEEDLSPGDLNNLSNEVSHVHEDIGHRLPQLHHGHKAMTGGASMIQNMLPSSGPPSDRMRTTPSPVHSLWDHHLLQHQMPSSPLPSPPGHIVAPGFPQVPPIFHPTPSALVPQLACQQETTPNQAHELPPPQDISVKDYVSPCNPVNPQQNDANSNSTSMYNLEASPLLVYSGGNDFTVNGPFGYESWGYALLDQPFRNEFLETDASLGYNAVDVGQSSMGNGGWVDKPPKSSSS</sequence>
<evidence type="ECO:0000256" key="3">
    <source>
        <dbReference type="ARBA" id="ARBA00023125"/>
    </source>
</evidence>
<keyword evidence="2" id="KW-0805">Transcription regulation</keyword>
<evidence type="ECO:0000256" key="4">
    <source>
        <dbReference type="ARBA" id="ARBA00023163"/>
    </source>
</evidence>
<dbReference type="SMART" id="SM00432">
    <property type="entry name" value="MADS"/>
    <property type="match status" value="1"/>
</dbReference>
<keyword evidence="5" id="KW-0539">Nucleus</keyword>
<dbReference type="GO" id="GO:0046983">
    <property type="term" value="F:protein dimerization activity"/>
    <property type="evidence" value="ECO:0007669"/>
    <property type="project" value="InterPro"/>
</dbReference>
<name>A0A9R1BX65_TRITD</name>
<keyword evidence="8" id="KW-1185">Reference proteome</keyword>
<evidence type="ECO:0000259" key="6">
    <source>
        <dbReference type="PROSITE" id="PS50066"/>
    </source>
</evidence>
<comment type="subcellular location">
    <subcellularLocation>
        <location evidence="1">Nucleus</location>
    </subcellularLocation>
</comment>
<evidence type="ECO:0000256" key="5">
    <source>
        <dbReference type="ARBA" id="ARBA00023242"/>
    </source>
</evidence>
<reference evidence="7 8" key="1">
    <citation type="submission" date="2017-09" db="EMBL/GenBank/DDBJ databases">
        <authorList>
            <consortium name="International Durum Wheat Genome Sequencing Consortium (IDWGSC)"/>
            <person name="Milanesi L."/>
        </authorList>
    </citation>
    <scope>NUCLEOTIDE SEQUENCE [LARGE SCALE GENOMIC DNA]</scope>
    <source>
        <strain evidence="8">cv. Svevo</strain>
    </source>
</reference>
<dbReference type="GO" id="GO:0045944">
    <property type="term" value="P:positive regulation of transcription by RNA polymerase II"/>
    <property type="evidence" value="ECO:0007669"/>
    <property type="project" value="InterPro"/>
</dbReference>
<dbReference type="Gene3D" id="3.40.1810.10">
    <property type="entry name" value="Transcription factor, MADS-box"/>
    <property type="match status" value="1"/>
</dbReference>
<dbReference type="CDD" id="cd00266">
    <property type="entry name" value="MADS_SRF_like"/>
    <property type="match status" value="1"/>
</dbReference>
<organism evidence="7 8">
    <name type="scientific">Triticum turgidum subsp. durum</name>
    <name type="common">Durum wheat</name>
    <name type="synonym">Triticum durum</name>
    <dbReference type="NCBI Taxonomy" id="4567"/>
    <lineage>
        <taxon>Eukaryota</taxon>
        <taxon>Viridiplantae</taxon>
        <taxon>Streptophyta</taxon>
        <taxon>Embryophyta</taxon>
        <taxon>Tracheophyta</taxon>
        <taxon>Spermatophyta</taxon>
        <taxon>Magnoliopsida</taxon>
        <taxon>Liliopsida</taxon>
        <taxon>Poales</taxon>
        <taxon>Poaceae</taxon>
        <taxon>BOP clade</taxon>
        <taxon>Pooideae</taxon>
        <taxon>Triticodae</taxon>
        <taxon>Triticeae</taxon>
        <taxon>Triticinae</taxon>
        <taxon>Triticum</taxon>
    </lineage>
</organism>
<proteinExistence type="predicted"/>
<dbReference type="PRINTS" id="PR00404">
    <property type="entry name" value="MADSDOMAIN"/>
</dbReference>
<dbReference type="SUPFAM" id="SSF55455">
    <property type="entry name" value="SRF-like"/>
    <property type="match status" value="1"/>
</dbReference>
<dbReference type="Pfam" id="PF00319">
    <property type="entry name" value="SRF-TF"/>
    <property type="match status" value="1"/>
</dbReference>
<protein>
    <recommendedName>
        <fullName evidence="6">MADS-box domain-containing protein</fullName>
    </recommendedName>
</protein>
<dbReference type="Gramene" id="TRITD7Bv1G015570.1">
    <property type="protein sequence ID" value="TRITD7Bv1G015570.1"/>
    <property type="gene ID" value="TRITD7Bv1G015570"/>
</dbReference>
<feature type="domain" description="MADS-box" evidence="6">
    <location>
        <begin position="3"/>
        <end position="63"/>
    </location>
</feature>
<dbReference type="PANTHER" id="PTHR11945:SF764">
    <property type="entry name" value="AGAMOUS-LIKE MADS-BOX PROTEIN AGL62"/>
    <property type="match status" value="1"/>
</dbReference>
<dbReference type="PROSITE" id="PS50066">
    <property type="entry name" value="MADS_BOX_2"/>
    <property type="match status" value="1"/>
</dbReference>
<dbReference type="EMBL" id="LT934124">
    <property type="protein sequence ID" value="VAI83353.1"/>
    <property type="molecule type" value="Genomic_DNA"/>
</dbReference>